<dbReference type="Proteomes" id="UP001525961">
    <property type="component" value="Unassembled WGS sequence"/>
</dbReference>
<accession>A0ABT2NCI3</accession>
<feature type="transmembrane region" description="Helical" evidence="1">
    <location>
        <begin position="56"/>
        <end position="76"/>
    </location>
</feature>
<comment type="caution">
    <text evidence="2">The sequence shown here is derived from an EMBL/GenBank/DDBJ whole genome shotgun (WGS) entry which is preliminary data.</text>
</comment>
<evidence type="ECO:0000256" key="1">
    <source>
        <dbReference type="SAM" id="Phobius"/>
    </source>
</evidence>
<proteinExistence type="predicted"/>
<dbReference type="EMBL" id="JAMXFA010000037">
    <property type="protein sequence ID" value="MCT7980413.1"/>
    <property type="molecule type" value="Genomic_DNA"/>
</dbReference>
<name>A0ABT2NCI3_9CYAN</name>
<gene>
    <name evidence="2" type="ORF">NG792_22070</name>
</gene>
<protein>
    <submittedName>
        <fullName evidence="2">Uncharacterized protein</fullName>
    </submittedName>
</protein>
<dbReference type="RefSeq" id="WP_261236835.1">
    <property type="nucleotide sequence ID" value="NZ_JAMXFA010000037.1"/>
</dbReference>
<keyword evidence="1" id="KW-0812">Transmembrane</keyword>
<evidence type="ECO:0000313" key="2">
    <source>
        <dbReference type="EMBL" id="MCT7980413.1"/>
    </source>
</evidence>
<keyword evidence="1" id="KW-1133">Transmembrane helix</keyword>
<organism evidence="2 3">
    <name type="scientific">Laspinema olomoucense D3b</name>
    <dbReference type="NCBI Taxonomy" id="2953688"/>
    <lineage>
        <taxon>Bacteria</taxon>
        <taxon>Bacillati</taxon>
        <taxon>Cyanobacteriota</taxon>
        <taxon>Cyanophyceae</taxon>
        <taxon>Oscillatoriophycideae</taxon>
        <taxon>Oscillatoriales</taxon>
        <taxon>Laspinemataceae</taxon>
        <taxon>Laspinema</taxon>
        <taxon>Laspinema olomoucense</taxon>
    </lineage>
</organism>
<reference evidence="2 3" key="1">
    <citation type="journal article" date="2022" name="Front. Microbiol.">
        <title>High genomic differentiation and limited gene flow indicate recent cryptic speciation within the genus Laspinema (cyanobacteria).</title>
        <authorList>
            <person name="Stanojkovic A."/>
            <person name="Skoupy S."/>
            <person name="Skaloud P."/>
            <person name="Dvorak P."/>
        </authorList>
    </citation>
    <scope>NUCLEOTIDE SEQUENCE [LARGE SCALE GENOMIC DNA]</scope>
    <source>
        <strain evidence="2 3">D3b</strain>
    </source>
</reference>
<evidence type="ECO:0000313" key="3">
    <source>
        <dbReference type="Proteomes" id="UP001525961"/>
    </source>
</evidence>
<keyword evidence="3" id="KW-1185">Reference proteome</keyword>
<sequence>MPSTPSFKKVNQALGKQPNIGPFPADQLLPWVAIAGASYYLIKVGLGQNWVVTGSVALWGISTWWILTAKGGWWYLRKFIPVPKWSRGFAKFTPLLVSSPSLPQKKRRSP</sequence>
<keyword evidence="1" id="KW-0472">Membrane</keyword>